<dbReference type="AlphaFoldDB" id="A0AAE4B552"/>
<evidence type="ECO:0000313" key="1">
    <source>
        <dbReference type="EMBL" id="MDQ2090905.1"/>
    </source>
</evidence>
<name>A0AAE4B552_9RHOB</name>
<accession>A0AAE4B552</accession>
<keyword evidence="2" id="KW-1185">Reference proteome</keyword>
<comment type="caution">
    <text evidence="1">The sequence shown here is derived from an EMBL/GenBank/DDBJ whole genome shotgun (WGS) entry which is preliminary data.</text>
</comment>
<proteinExistence type="predicted"/>
<dbReference type="EMBL" id="JANHAX010000004">
    <property type="protein sequence ID" value="MDQ2090905.1"/>
    <property type="molecule type" value="Genomic_DNA"/>
</dbReference>
<feature type="non-terminal residue" evidence="1">
    <location>
        <position position="283"/>
    </location>
</feature>
<protein>
    <submittedName>
        <fullName evidence="1">Uncharacterized protein</fullName>
    </submittedName>
</protein>
<reference evidence="1" key="1">
    <citation type="submission" date="2022-07" db="EMBL/GenBank/DDBJ databases">
        <authorList>
            <person name="Otstavnykh N."/>
            <person name="Isaeva M."/>
            <person name="Bystritskaya E."/>
        </authorList>
    </citation>
    <scope>NUCLEOTIDE SEQUENCE</scope>
    <source>
        <strain evidence="1">KCTC 52189</strain>
    </source>
</reference>
<reference evidence="1" key="2">
    <citation type="submission" date="2023-02" db="EMBL/GenBank/DDBJ databases">
        <title>'Rhodoalgimonas zhirmunskyi' gen. nov., isolated from a red alga.</title>
        <authorList>
            <person name="Nedashkovskaya O.I."/>
            <person name="Otstavnykh N.Y."/>
            <person name="Bystritskaya E.P."/>
            <person name="Balabanova L.A."/>
            <person name="Isaeva M.P."/>
        </authorList>
    </citation>
    <scope>NUCLEOTIDE SEQUENCE</scope>
    <source>
        <strain evidence="1">KCTC 52189</strain>
    </source>
</reference>
<organism evidence="1 2">
    <name type="scientific">Marimonas arenosa</name>
    <dbReference type="NCBI Taxonomy" id="1795305"/>
    <lineage>
        <taxon>Bacteria</taxon>
        <taxon>Pseudomonadati</taxon>
        <taxon>Pseudomonadota</taxon>
        <taxon>Alphaproteobacteria</taxon>
        <taxon>Rhodobacterales</taxon>
        <taxon>Paracoccaceae</taxon>
        <taxon>Marimonas</taxon>
    </lineage>
</organism>
<evidence type="ECO:0000313" key="2">
    <source>
        <dbReference type="Proteomes" id="UP001226762"/>
    </source>
</evidence>
<gene>
    <name evidence="1" type="ORF">NO357_13430</name>
</gene>
<sequence length="283" mass="29023">MAVYFIYNDSNGYVATANGDIYIIQNNNTLAHTGDAFDIGTYENVTVNVAGSIVAGSDGITSATGSYRALVTIETTGSVTGNGDAISLHGDRNAVTNFGTLAAYNNTGIEIFGNFAEVSNHGAIHAIYGVLVDGDAAEVGNFGSIFALNTGVLLNGASAYLANSGQIQAEDTGVSVRADTGESTYFSNTGTVQGRLASVRGGFSNDTVINSGTLIGDVRLGAGNDSFDNRGGTVVGDVFGGAGNDTYITDSAALQIVEFAGEGTDEVRSTVRYILGDNLENLT</sequence>
<dbReference type="Proteomes" id="UP001226762">
    <property type="component" value="Unassembled WGS sequence"/>
</dbReference>